<evidence type="ECO:0000313" key="2">
    <source>
        <dbReference type="EMBL" id="QEE48559.1"/>
    </source>
</evidence>
<name>A0A5B9FQF6_9FLAO</name>
<dbReference type="OrthoDB" id="1466062at2"/>
<dbReference type="PROSITE" id="PS51257">
    <property type="entry name" value="PROKAR_LIPOPROTEIN"/>
    <property type="match status" value="1"/>
</dbReference>
<gene>
    <name evidence="2" type="ORF">FUA48_02915</name>
</gene>
<keyword evidence="3" id="KW-1185">Reference proteome</keyword>
<dbReference type="Proteomes" id="UP000321222">
    <property type="component" value="Chromosome"/>
</dbReference>
<feature type="signal peptide" evidence="1">
    <location>
        <begin position="1"/>
        <end position="25"/>
    </location>
</feature>
<keyword evidence="1" id="KW-0732">Signal</keyword>
<protein>
    <submittedName>
        <fullName evidence="2">DUF4270 domain-containing protein</fullName>
    </submittedName>
</protein>
<feature type="chain" id="PRO_5022883861" evidence="1">
    <location>
        <begin position="26"/>
        <end position="538"/>
    </location>
</feature>
<dbReference type="Pfam" id="PF14092">
    <property type="entry name" value="DUF4270"/>
    <property type="match status" value="1"/>
</dbReference>
<dbReference type="EMBL" id="CP042831">
    <property type="protein sequence ID" value="QEE48559.1"/>
    <property type="molecule type" value="Genomic_DNA"/>
</dbReference>
<dbReference type="InterPro" id="IPR025366">
    <property type="entry name" value="DUF4270"/>
</dbReference>
<dbReference type="AlphaFoldDB" id="A0A5B9FQF6"/>
<dbReference type="KEGG" id="fak:FUA48_02915"/>
<sequence>MTMKSRILNKFIVALSAVTLITIVACDYDYNEIGSDLVQGDIHHNGIEKYTGHAIAYDKATGPVQTNNMPLNTLGVYNNPAFGKTISHFVSQVQLASVNPTLSTPVIDTVYLYIPYFSDLEDTDSDGESTYTLDSIFGNANAKIKLSVYENGFYLRSSDPGSDDNVQKYYSNDRAMVEANKGTVLLNNSTDVSENAEFKFSAAEIDRKVDLGGGNVKTVERKAPGIYLQLNKEFFQQKLFSAPAGSLVNNNVFTDYFRGLYFNVEQIGNDGAMAMLDFSQGKIEVFYNDDELDIDGEPTEDRIDKTMTLNLTGNTINFFDNTYNDTFLNAINTSDEVEGDERLYVKGGEGSLAFINILDQADLDFLKADPVTGERVLINEANLTFYIDKTAMTGSDEPLRLYLYDVKNRRPVYDYYIDQTTNAANNKYNRYVYDGIISYDEDDRGLKYKVRITQHINNIVNKDSTNFVLGLAVTESINQISNAALKTPFTSGTTDVKSAPVASVISTSGTVLYGSKSGTNVPEDKRLKLEIYYTKPTP</sequence>
<organism evidence="2 3">
    <name type="scientific">Flavobacterium alkalisoli</name>
    <dbReference type="NCBI Taxonomy" id="2602769"/>
    <lineage>
        <taxon>Bacteria</taxon>
        <taxon>Pseudomonadati</taxon>
        <taxon>Bacteroidota</taxon>
        <taxon>Flavobacteriia</taxon>
        <taxon>Flavobacteriales</taxon>
        <taxon>Flavobacteriaceae</taxon>
        <taxon>Flavobacterium</taxon>
    </lineage>
</organism>
<reference evidence="2 3" key="1">
    <citation type="submission" date="2019-08" db="EMBL/GenBank/DDBJ databases">
        <title>Flavobacterium alkalisoli sp. nov., isolated from rhizosphere soil of Suaeda salsa.</title>
        <authorList>
            <person name="Sun J.-Q."/>
            <person name="Xu L."/>
        </authorList>
    </citation>
    <scope>NUCLEOTIDE SEQUENCE [LARGE SCALE GENOMIC DNA]</scope>
    <source>
        <strain evidence="2 3">XS-5</strain>
    </source>
</reference>
<proteinExistence type="predicted"/>
<evidence type="ECO:0000256" key="1">
    <source>
        <dbReference type="SAM" id="SignalP"/>
    </source>
</evidence>
<accession>A0A5B9FQF6</accession>
<evidence type="ECO:0000313" key="3">
    <source>
        <dbReference type="Proteomes" id="UP000321222"/>
    </source>
</evidence>